<dbReference type="Proteomes" id="UP001526143">
    <property type="component" value="Unassembled WGS sequence"/>
</dbReference>
<proteinExistence type="predicted"/>
<evidence type="ECO:0000313" key="3">
    <source>
        <dbReference type="Proteomes" id="UP001526143"/>
    </source>
</evidence>
<dbReference type="EMBL" id="JAOWRF010000318">
    <property type="protein sequence ID" value="MCV3216235.1"/>
    <property type="molecule type" value="Genomic_DNA"/>
</dbReference>
<feature type="compositionally biased region" description="Basic residues" evidence="1">
    <location>
        <begin position="68"/>
        <end position="83"/>
    </location>
</feature>
<evidence type="ECO:0000256" key="1">
    <source>
        <dbReference type="SAM" id="MobiDB-lite"/>
    </source>
</evidence>
<protein>
    <submittedName>
        <fullName evidence="2">Uncharacterized protein</fullName>
    </submittedName>
</protein>
<dbReference type="RefSeq" id="WP_263747878.1">
    <property type="nucleotide sequence ID" value="NZ_JAOWRF010000318.1"/>
</dbReference>
<sequence length="83" mass="9159">MEIAGNAIALLNPNAIAFPKQPLKLNAIAIPNLFQRDRTPKSTAENKTRSLSPNSPQTRSHSQISRSKQARSHGKSKPQKCDR</sequence>
<feature type="compositionally biased region" description="Basic and acidic residues" evidence="1">
    <location>
        <begin position="35"/>
        <end position="48"/>
    </location>
</feature>
<evidence type="ECO:0000313" key="2">
    <source>
        <dbReference type="EMBL" id="MCV3216235.1"/>
    </source>
</evidence>
<feature type="region of interest" description="Disordered" evidence="1">
    <location>
        <begin position="34"/>
        <end position="83"/>
    </location>
</feature>
<gene>
    <name evidence="2" type="ORF">OGM63_22430</name>
</gene>
<reference evidence="2 3" key="1">
    <citation type="submission" date="2022-10" db="EMBL/GenBank/DDBJ databases">
        <title>Identification of biosynthetic pathway for the production of the potent trypsin inhibitor radiosumin.</title>
        <authorList>
            <person name="Fewer D.P."/>
            <person name="Delbaje E."/>
            <person name="Ouyang X."/>
            <person name="Agostino P.D."/>
            <person name="Wahlsten M."/>
            <person name="Jokela J."/>
            <person name="Permi P."/>
            <person name="Haapaniemi E."/>
            <person name="Koistinen H."/>
        </authorList>
    </citation>
    <scope>NUCLEOTIDE SEQUENCE [LARGE SCALE GENOMIC DNA]</scope>
    <source>
        <strain evidence="2 3">NIES-515</strain>
    </source>
</reference>
<organism evidence="2 3">
    <name type="scientific">Plectonema radiosum NIES-515</name>
    <dbReference type="NCBI Taxonomy" id="2986073"/>
    <lineage>
        <taxon>Bacteria</taxon>
        <taxon>Bacillati</taxon>
        <taxon>Cyanobacteriota</taxon>
        <taxon>Cyanophyceae</taxon>
        <taxon>Oscillatoriophycideae</taxon>
        <taxon>Oscillatoriales</taxon>
        <taxon>Microcoleaceae</taxon>
        <taxon>Plectonema</taxon>
    </lineage>
</organism>
<feature type="compositionally biased region" description="Polar residues" evidence="1">
    <location>
        <begin position="49"/>
        <end position="67"/>
    </location>
</feature>
<accession>A0ABT3B4S1</accession>
<comment type="caution">
    <text evidence="2">The sequence shown here is derived from an EMBL/GenBank/DDBJ whole genome shotgun (WGS) entry which is preliminary data.</text>
</comment>
<name>A0ABT3B4S1_9CYAN</name>
<keyword evidence="3" id="KW-1185">Reference proteome</keyword>